<dbReference type="GO" id="GO:0050043">
    <property type="term" value="F:lactate racemase activity"/>
    <property type="evidence" value="ECO:0007669"/>
    <property type="project" value="InterPro"/>
</dbReference>
<evidence type="ECO:0000259" key="1">
    <source>
        <dbReference type="Pfam" id="PF09861"/>
    </source>
</evidence>
<dbReference type="AlphaFoldDB" id="A0A1I3JAP3"/>
<reference evidence="3" key="1">
    <citation type="submission" date="2016-10" db="EMBL/GenBank/DDBJ databases">
        <authorList>
            <person name="Varghese N."/>
            <person name="Submissions S."/>
        </authorList>
    </citation>
    <scope>NUCLEOTIDE SEQUENCE [LARGE SCALE GENOMIC DNA]</scope>
    <source>
        <strain evidence="3">DSM 26348</strain>
    </source>
</reference>
<accession>A0A1I3JAP3</accession>
<name>A0A1I3JAP3_9PLAN</name>
<dbReference type="Proteomes" id="UP000199518">
    <property type="component" value="Unassembled WGS sequence"/>
</dbReference>
<dbReference type="OrthoDB" id="9788398at2"/>
<dbReference type="STRING" id="1576369.SAMN05421753_110115"/>
<proteinExistence type="predicted"/>
<sequence length="418" mass="45198">MPVPLMYRIRQNFERPLVADVPVEVSRQLQQLHLSQQVRAGQTVAITVGSRGIANIALIAKAVADHVKSIGGVPVIIPAMGSHGGATTHGQRAMIESFGVTEEFTGAQIRATMDTVVVAQTSHGIPVHFDRHAFEADHVIVMGRIKPHTMFVGDVESGLHKMMLIGLGNHAGALTYHRAIKNYPFETIIQSVADVVLSKCKVLAGVAIVENAYDETALIRAVPPAEFFSQEKALLKQAIAWMPKLPFPDVDLLIVDRIGKNISGTGMDTNIVGRKYNDHAATERDNANCKRILVRSLTSQSKGNACGIGIAEFTTARAVSQIDQDYTRVNCITSGHPTAGMIPLVYPNDLSAIEDALLTIGMTEPEDAKIIQIRDTLHLSEVMVSESYLRETGVFPGGEVISGPEPMAFDELGQLADI</sequence>
<dbReference type="EMBL" id="FOQD01000010">
    <property type="protein sequence ID" value="SFI57334.1"/>
    <property type="molecule type" value="Genomic_DNA"/>
</dbReference>
<dbReference type="RefSeq" id="WP_092051408.1">
    <property type="nucleotide sequence ID" value="NZ_FOQD01000010.1"/>
</dbReference>
<evidence type="ECO:0000313" key="3">
    <source>
        <dbReference type="Proteomes" id="UP000199518"/>
    </source>
</evidence>
<evidence type="ECO:0000313" key="2">
    <source>
        <dbReference type="EMBL" id="SFI57334.1"/>
    </source>
</evidence>
<dbReference type="Pfam" id="PF09861">
    <property type="entry name" value="Lar_N"/>
    <property type="match status" value="1"/>
</dbReference>
<organism evidence="2 3">
    <name type="scientific">Planctomicrobium piriforme</name>
    <dbReference type="NCBI Taxonomy" id="1576369"/>
    <lineage>
        <taxon>Bacteria</taxon>
        <taxon>Pseudomonadati</taxon>
        <taxon>Planctomycetota</taxon>
        <taxon>Planctomycetia</taxon>
        <taxon>Planctomycetales</taxon>
        <taxon>Planctomycetaceae</taxon>
        <taxon>Planctomicrobium</taxon>
    </lineage>
</organism>
<dbReference type="InterPro" id="IPR018657">
    <property type="entry name" value="LarA-like_N"/>
</dbReference>
<feature type="domain" description="LarA-like N-terminal" evidence="1">
    <location>
        <begin position="32"/>
        <end position="181"/>
    </location>
</feature>
<gene>
    <name evidence="2" type="ORF">SAMN05421753_110115</name>
</gene>
<keyword evidence="3" id="KW-1185">Reference proteome</keyword>
<dbReference type="Gene3D" id="3.40.50.11440">
    <property type="match status" value="1"/>
</dbReference>
<protein>
    <recommendedName>
        <fullName evidence="1">LarA-like N-terminal domain-containing protein</fullName>
    </recommendedName>
</protein>